<organism evidence="1 2">
    <name type="scientific">Portunus trituberculatus</name>
    <name type="common">Swimming crab</name>
    <name type="synonym">Neptunus trituberculatus</name>
    <dbReference type="NCBI Taxonomy" id="210409"/>
    <lineage>
        <taxon>Eukaryota</taxon>
        <taxon>Metazoa</taxon>
        <taxon>Ecdysozoa</taxon>
        <taxon>Arthropoda</taxon>
        <taxon>Crustacea</taxon>
        <taxon>Multicrustacea</taxon>
        <taxon>Malacostraca</taxon>
        <taxon>Eumalacostraca</taxon>
        <taxon>Eucarida</taxon>
        <taxon>Decapoda</taxon>
        <taxon>Pleocyemata</taxon>
        <taxon>Brachyura</taxon>
        <taxon>Eubrachyura</taxon>
        <taxon>Portunoidea</taxon>
        <taxon>Portunidae</taxon>
        <taxon>Portuninae</taxon>
        <taxon>Portunus</taxon>
    </lineage>
</organism>
<name>A0A5B7D1L3_PORTR</name>
<accession>A0A5B7D1L3</accession>
<keyword evidence="2" id="KW-1185">Reference proteome</keyword>
<dbReference type="EMBL" id="VSRR010000465">
    <property type="protein sequence ID" value="MPC15942.1"/>
    <property type="molecule type" value="Genomic_DNA"/>
</dbReference>
<proteinExistence type="predicted"/>
<gene>
    <name evidence="1" type="ORF">E2C01_008748</name>
</gene>
<dbReference type="AlphaFoldDB" id="A0A5B7D1L3"/>
<evidence type="ECO:0000313" key="2">
    <source>
        <dbReference type="Proteomes" id="UP000324222"/>
    </source>
</evidence>
<evidence type="ECO:0000313" key="1">
    <source>
        <dbReference type="EMBL" id="MPC15942.1"/>
    </source>
</evidence>
<reference evidence="1 2" key="1">
    <citation type="submission" date="2019-05" db="EMBL/GenBank/DDBJ databases">
        <title>Another draft genome of Portunus trituberculatus and its Hox gene families provides insights of decapod evolution.</title>
        <authorList>
            <person name="Jeong J.-H."/>
            <person name="Song I."/>
            <person name="Kim S."/>
            <person name="Choi T."/>
            <person name="Kim D."/>
            <person name="Ryu S."/>
            <person name="Kim W."/>
        </authorList>
    </citation>
    <scope>NUCLEOTIDE SEQUENCE [LARGE SCALE GENOMIC DNA]</scope>
    <source>
        <tissue evidence="1">Muscle</tissue>
    </source>
</reference>
<protein>
    <submittedName>
        <fullName evidence="1">Uncharacterized protein</fullName>
    </submittedName>
</protein>
<dbReference type="Proteomes" id="UP000324222">
    <property type="component" value="Unassembled WGS sequence"/>
</dbReference>
<comment type="caution">
    <text evidence="1">The sequence shown here is derived from an EMBL/GenBank/DDBJ whole genome shotgun (WGS) entry which is preliminary data.</text>
</comment>
<sequence>MMSAACYSNDQDRTQVASTRVTIHANYKHPKLLADTRVLKAIILPSCPIDPAMCNVTLWRRTAQTRPGQQGATPIQETSRHIGTLSPSSMTFLEQTNTTNKAGLTVSHGHCVNLIQTLPIYLVRFNKQHQFPGVGTNYTTKPCILSLPTLRD</sequence>